<dbReference type="RefSeq" id="WP_282721291.1">
    <property type="nucleotide sequence ID" value="NZ_JASCQO010000035.1"/>
</dbReference>
<dbReference type="EMBL" id="JASCQO010000035">
    <property type="protein sequence ID" value="MDI5933790.1"/>
    <property type="molecule type" value="Genomic_DNA"/>
</dbReference>
<keyword evidence="8" id="KW-0411">Iron-sulfur</keyword>
<dbReference type="InterPro" id="IPR006058">
    <property type="entry name" value="2Fe2S_fd_BS"/>
</dbReference>
<dbReference type="EC" id="1.-.-.-" evidence="11"/>
<evidence type="ECO:0000256" key="8">
    <source>
        <dbReference type="ARBA" id="ARBA00023014"/>
    </source>
</evidence>
<dbReference type="CDD" id="cd00207">
    <property type="entry name" value="fer2"/>
    <property type="match status" value="1"/>
</dbReference>
<dbReference type="Gene3D" id="3.10.20.30">
    <property type="match status" value="1"/>
</dbReference>
<dbReference type="InterPro" id="IPR050415">
    <property type="entry name" value="MRET"/>
</dbReference>
<sequence>MNISAANIIEYEPVQASAGNEQKKLKVILRSITYLAEGIKSFEFVAPDRGELPPFIAGSHIDVHLPDGVIRQYSLCNPPADTQRYVVAVLRETNGRGGSITMHDRLSPGDEVTISRPRNHFSLADDARRHIFVAGGIGITPIMSMLAEVISRHEPFHLYYCTRTRERTAFIEDLQAYITAEQVTLHHDGGDPHAGLDLPEILGQHRPGDHLYYCGPSGFMDAVETAAAHWAPETVHYERFSAPAVSAASEGFESLSQSFDVKLSRTGEVFHVEAGKTIVEVLEDNGVVVDVSCEEGYCGTCMTRYLEGHPIHNDTVLDDQDRQDYIMVCCARSNGGCLVLDL</sequence>
<keyword evidence="3" id="KW-0288">FMN</keyword>
<dbReference type="PROSITE" id="PS00197">
    <property type="entry name" value="2FE2S_FER_1"/>
    <property type="match status" value="1"/>
</dbReference>
<evidence type="ECO:0000256" key="4">
    <source>
        <dbReference type="ARBA" id="ARBA00022714"/>
    </source>
</evidence>
<evidence type="ECO:0000256" key="6">
    <source>
        <dbReference type="ARBA" id="ARBA00023002"/>
    </source>
</evidence>
<evidence type="ECO:0000256" key="1">
    <source>
        <dbReference type="ARBA" id="ARBA00001917"/>
    </source>
</evidence>
<dbReference type="SUPFAM" id="SSF63380">
    <property type="entry name" value="Riboflavin synthase domain-like"/>
    <property type="match status" value="1"/>
</dbReference>
<keyword evidence="12" id="KW-1185">Reference proteome</keyword>
<dbReference type="PANTHER" id="PTHR47354:SF1">
    <property type="entry name" value="CARNITINE MONOOXYGENASE REDUCTASE SUBUNIT"/>
    <property type="match status" value="1"/>
</dbReference>
<keyword evidence="5" id="KW-0479">Metal-binding</keyword>
<feature type="domain" description="2Fe-2S ferredoxin-type" evidence="9">
    <location>
        <begin position="259"/>
        <end position="342"/>
    </location>
</feature>
<evidence type="ECO:0000313" key="12">
    <source>
        <dbReference type="Proteomes" id="UP001244242"/>
    </source>
</evidence>
<gene>
    <name evidence="11" type="ORF">QLQ84_08285</name>
</gene>
<feature type="domain" description="FAD-binding FR-type" evidence="10">
    <location>
        <begin position="22"/>
        <end position="124"/>
    </location>
</feature>
<evidence type="ECO:0000313" key="11">
    <source>
        <dbReference type="EMBL" id="MDI5933790.1"/>
    </source>
</evidence>
<name>A0ABT6VJC5_9GAMM</name>
<evidence type="ECO:0000256" key="7">
    <source>
        <dbReference type="ARBA" id="ARBA00023004"/>
    </source>
</evidence>
<dbReference type="PROSITE" id="PS51384">
    <property type="entry name" value="FAD_FR"/>
    <property type="match status" value="1"/>
</dbReference>
<dbReference type="PRINTS" id="PR00409">
    <property type="entry name" value="PHDIOXRDTASE"/>
</dbReference>
<dbReference type="InterPro" id="IPR017927">
    <property type="entry name" value="FAD-bd_FR_type"/>
</dbReference>
<dbReference type="CDD" id="cd06185">
    <property type="entry name" value="PDR_like"/>
    <property type="match status" value="1"/>
</dbReference>
<dbReference type="Gene3D" id="3.40.50.80">
    <property type="entry name" value="Nucleotide-binding domain of ferredoxin-NADP reductase (FNR) module"/>
    <property type="match status" value="1"/>
</dbReference>
<dbReference type="InterPro" id="IPR012675">
    <property type="entry name" value="Beta-grasp_dom_sf"/>
</dbReference>
<comment type="caution">
    <text evidence="11">The sequence shown here is derived from an EMBL/GenBank/DDBJ whole genome shotgun (WGS) entry which is preliminary data.</text>
</comment>
<keyword evidence="6 11" id="KW-0560">Oxidoreductase</keyword>
<dbReference type="Pfam" id="PF22290">
    <property type="entry name" value="DmmA-like_N"/>
    <property type="match status" value="1"/>
</dbReference>
<proteinExistence type="predicted"/>
<dbReference type="InterPro" id="IPR054582">
    <property type="entry name" value="DmmA-like_N"/>
</dbReference>
<comment type="cofactor">
    <cofactor evidence="1">
        <name>FMN</name>
        <dbReference type="ChEBI" id="CHEBI:58210"/>
    </cofactor>
</comment>
<dbReference type="Pfam" id="PF00111">
    <property type="entry name" value="Fer2"/>
    <property type="match status" value="1"/>
</dbReference>
<dbReference type="InterPro" id="IPR001041">
    <property type="entry name" value="2Fe-2S_ferredoxin-type"/>
</dbReference>
<dbReference type="InterPro" id="IPR017938">
    <property type="entry name" value="Riboflavin_synthase-like_b-brl"/>
</dbReference>
<evidence type="ECO:0000256" key="5">
    <source>
        <dbReference type="ARBA" id="ARBA00022723"/>
    </source>
</evidence>
<accession>A0ABT6VJC5</accession>
<reference evidence="11 12" key="1">
    <citation type="submission" date="2023-04" db="EMBL/GenBank/DDBJ databases">
        <title>Halomonas strains isolated from rhizosphere soil.</title>
        <authorList>
            <person name="Xu L."/>
            <person name="Sun J.-Q."/>
        </authorList>
    </citation>
    <scope>NUCLEOTIDE SEQUENCE [LARGE SCALE GENOMIC DNA]</scope>
    <source>
        <strain evidence="11 12">LN1S58</strain>
    </source>
</reference>
<organism evidence="11 12">
    <name type="scientific">Halomonas kalidii</name>
    <dbReference type="NCBI Taxonomy" id="3043293"/>
    <lineage>
        <taxon>Bacteria</taxon>
        <taxon>Pseudomonadati</taxon>
        <taxon>Pseudomonadota</taxon>
        <taxon>Gammaproteobacteria</taxon>
        <taxon>Oceanospirillales</taxon>
        <taxon>Halomonadaceae</taxon>
        <taxon>Halomonas</taxon>
    </lineage>
</organism>
<dbReference type="SUPFAM" id="SSF54292">
    <property type="entry name" value="2Fe-2S ferredoxin-like"/>
    <property type="match status" value="1"/>
</dbReference>
<keyword evidence="2" id="KW-0285">Flavoprotein</keyword>
<protein>
    <submittedName>
        <fullName evidence="11">PDR/VanB family oxidoreductase</fullName>
        <ecNumber evidence="11">1.-.-.-</ecNumber>
    </submittedName>
</protein>
<dbReference type="InterPro" id="IPR036010">
    <property type="entry name" value="2Fe-2S_ferredoxin-like_sf"/>
</dbReference>
<evidence type="ECO:0000256" key="3">
    <source>
        <dbReference type="ARBA" id="ARBA00022643"/>
    </source>
</evidence>
<dbReference type="Proteomes" id="UP001244242">
    <property type="component" value="Unassembled WGS sequence"/>
</dbReference>
<evidence type="ECO:0000256" key="2">
    <source>
        <dbReference type="ARBA" id="ARBA00022630"/>
    </source>
</evidence>
<dbReference type="SUPFAM" id="SSF52343">
    <property type="entry name" value="Ferredoxin reductase-like, C-terminal NADP-linked domain"/>
    <property type="match status" value="1"/>
</dbReference>
<evidence type="ECO:0000259" key="10">
    <source>
        <dbReference type="PROSITE" id="PS51384"/>
    </source>
</evidence>
<dbReference type="Gene3D" id="2.40.30.10">
    <property type="entry name" value="Translation factors"/>
    <property type="match status" value="1"/>
</dbReference>
<dbReference type="InterPro" id="IPR039261">
    <property type="entry name" value="FNR_nucleotide-bd"/>
</dbReference>
<keyword evidence="7" id="KW-0408">Iron</keyword>
<dbReference type="GO" id="GO:0016491">
    <property type="term" value="F:oxidoreductase activity"/>
    <property type="evidence" value="ECO:0007669"/>
    <property type="project" value="UniProtKB-KW"/>
</dbReference>
<evidence type="ECO:0000259" key="9">
    <source>
        <dbReference type="PROSITE" id="PS51085"/>
    </source>
</evidence>
<dbReference type="PROSITE" id="PS51085">
    <property type="entry name" value="2FE2S_FER_2"/>
    <property type="match status" value="1"/>
</dbReference>
<keyword evidence="4" id="KW-0001">2Fe-2S</keyword>
<dbReference type="PANTHER" id="PTHR47354">
    <property type="entry name" value="NADH OXIDOREDUCTASE HCR"/>
    <property type="match status" value="1"/>
</dbReference>